<evidence type="ECO:0000256" key="3">
    <source>
        <dbReference type="ARBA" id="ARBA00022448"/>
    </source>
</evidence>
<dbReference type="InterPro" id="IPR050388">
    <property type="entry name" value="ABC_Ni/Peptide_Import"/>
</dbReference>
<comment type="subcellular location">
    <subcellularLocation>
        <location evidence="1">Cell inner membrane</location>
        <topology evidence="1">Peripheral membrane protein</topology>
    </subcellularLocation>
</comment>
<dbReference type="Pfam" id="PF08352">
    <property type="entry name" value="oligo_HPY"/>
    <property type="match status" value="2"/>
</dbReference>
<evidence type="ECO:0000256" key="7">
    <source>
        <dbReference type="ARBA" id="ARBA00023136"/>
    </source>
</evidence>
<dbReference type="PROSITE" id="PS50893">
    <property type="entry name" value="ABC_TRANSPORTER_2"/>
    <property type="match status" value="2"/>
</dbReference>
<dbReference type="Pfam" id="PF00005">
    <property type="entry name" value="ABC_tran"/>
    <property type="match status" value="2"/>
</dbReference>
<comment type="caution">
    <text evidence="9">The sequence shown here is derived from an EMBL/GenBank/DDBJ whole genome shotgun (WGS) entry which is preliminary data.</text>
</comment>
<keyword evidence="10" id="KW-1185">Reference proteome</keyword>
<dbReference type="AlphaFoldDB" id="A0A918RYR4"/>
<proteinExistence type="inferred from homology"/>
<dbReference type="SMART" id="SM00382">
    <property type="entry name" value="AAA"/>
    <property type="match status" value="2"/>
</dbReference>
<gene>
    <name evidence="9" type="ORF">GCM10007989_05660</name>
</gene>
<dbReference type="InterPro" id="IPR003593">
    <property type="entry name" value="AAA+_ATPase"/>
</dbReference>
<dbReference type="InterPro" id="IPR003439">
    <property type="entry name" value="ABC_transporter-like_ATP-bd"/>
</dbReference>
<dbReference type="NCBIfam" id="TIGR01727">
    <property type="entry name" value="oligo_HPY"/>
    <property type="match status" value="1"/>
</dbReference>
<evidence type="ECO:0000313" key="10">
    <source>
        <dbReference type="Proteomes" id="UP000646579"/>
    </source>
</evidence>
<feature type="domain" description="ABC transporter" evidence="8">
    <location>
        <begin position="340"/>
        <end position="569"/>
    </location>
</feature>
<keyword evidence="3" id="KW-0813">Transport</keyword>
<evidence type="ECO:0000259" key="8">
    <source>
        <dbReference type="PROSITE" id="PS50893"/>
    </source>
</evidence>
<comment type="similarity">
    <text evidence="2">Belongs to the ABC transporter superfamily.</text>
</comment>
<dbReference type="Proteomes" id="UP000646579">
    <property type="component" value="Unassembled WGS sequence"/>
</dbReference>
<dbReference type="GO" id="GO:0016887">
    <property type="term" value="F:ATP hydrolysis activity"/>
    <property type="evidence" value="ECO:0007669"/>
    <property type="project" value="InterPro"/>
</dbReference>
<evidence type="ECO:0000256" key="6">
    <source>
        <dbReference type="ARBA" id="ARBA00022840"/>
    </source>
</evidence>
<organism evidence="9 10">
    <name type="scientific">Devosia pacifica</name>
    <dbReference type="NCBI Taxonomy" id="1335967"/>
    <lineage>
        <taxon>Bacteria</taxon>
        <taxon>Pseudomonadati</taxon>
        <taxon>Pseudomonadota</taxon>
        <taxon>Alphaproteobacteria</taxon>
        <taxon>Hyphomicrobiales</taxon>
        <taxon>Devosiaceae</taxon>
        <taxon>Devosia</taxon>
    </lineage>
</organism>
<dbReference type="PANTHER" id="PTHR43297">
    <property type="entry name" value="OLIGOPEPTIDE TRANSPORT ATP-BINDING PROTEIN APPD"/>
    <property type="match status" value="1"/>
</dbReference>
<dbReference type="InterPro" id="IPR017871">
    <property type="entry name" value="ABC_transporter-like_CS"/>
</dbReference>
<reference evidence="9" key="1">
    <citation type="journal article" date="2014" name="Int. J. Syst. Evol. Microbiol.">
        <title>Complete genome sequence of Corynebacterium casei LMG S-19264T (=DSM 44701T), isolated from a smear-ripened cheese.</title>
        <authorList>
            <consortium name="US DOE Joint Genome Institute (JGI-PGF)"/>
            <person name="Walter F."/>
            <person name="Albersmeier A."/>
            <person name="Kalinowski J."/>
            <person name="Ruckert C."/>
        </authorList>
    </citation>
    <scope>NUCLEOTIDE SEQUENCE</scope>
    <source>
        <strain evidence="9">KCTC 32437</strain>
    </source>
</reference>
<accession>A0A918RYR4</accession>
<evidence type="ECO:0000256" key="4">
    <source>
        <dbReference type="ARBA" id="ARBA00022475"/>
    </source>
</evidence>
<dbReference type="EMBL" id="BMZE01000001">
    <property type="protein sequence ID" value="GHA13887.1"/>
    <property type="molecule type" value="Genomic_DNA"/>
</dbReference>
<dbReference type="Gene3D" id="3.40.50.300">
    <property type="entry name" value="P-loop containing nucleotide triphosphate hydrolases"/>
    <property type="match status" value="2"/>
</dbReference>
<keyword evidence="6 9" id="KW-0067">ATP-binding</keyword>
<sequence length="582" mass="62147">MCEEALSIHGLHVRLSRDGRASTVLDGIDLRLTAGEVVALVGESGSGKSTIGLALQGLLPAESLPEINGSIRISGQEVVGAKPAALRQVRRSLIRSVPQDPMGALNPTMTIGRQMQESGIERTEALEWLERVGLPDPQRIAADLPHRLSGGQRQRVLIAMSMAAKPRVLIADEPTTALDVTVQAQILKLLADLAREQDTAILFITHDLAVASQLSDRVMVLFGGRIMELGDTQSVVDAPAHPYAAGLLSARFDLTSDRDRQLATLSAEAGSEKLEGAQCNYAARCPLATSICTQRRPDFAKRGENRLVACFNSDRVPELLSSRRETPAWPHASPGEVDALELFAIRKSFASGKRTRTEVLSGINLKIRLGECVALVGESGSGKSTLLRIAAGLVTPDEGDVSWPGGDLPQVVFQDASAALTPWLTIGEQIRDRLRPLRLPKAEQNARIAEALELVGIDPALSSALPAELSGGQCQRVTVARAVVVPPRLLLCDEPISAMDVSLAAQTLNLLGTLRRQMNMGMLFVTHDLAAARLIADRIAVLDKGNLVEIGEPDQIISAPAHTYTKSLVSAVPRIGASIKGA</sequence>
<dbReference type="CDD" id="cd03257">
    <property type="entry name" value="ABC_NikE_OppD_transporters"/>
    <property type="match status" value="2"/>
</dbReference>
<dbReference type="GO" id="GO:0005886">
    <property type="term" value="C:plasma membrane"/>
    <property type="evidence" value="ECO:0007669"/>
    <property type="project" value="UniProtKB-SubCell"/>
</dbReference>
<name>A0A918RYR4_9HYPH</name>
<feature type="domain" description="ABC transporter" evidence="8">
    <location>
        <begin position="8"/>
        <end position="248"/>
    </location>
</feature>
<protein>
    <submittedName>
        <fullName evidence="9">ABC transporter ATP-binding protein</fullName>
    </submittedName>
</protein>
<dbReference type="InterPro" id="IPR013563">
    <property type="entry name" value="Oligopep_ABC_C"/>
</dbReference>
<dbReference type="GO" id="GO:0015833">
    <property type="term" value="P:peptide transport"/>
    <property type="evidence" value="ECO:0007669"/>
    <property type="project" value="InterPro"/>
</dbReference>
<reference evidence="9" key="2">
    <citation type="submission" date="2020-09" db="EMBL/GenBank/DDBJ databases">
        <authorList>
            <person name="Sun Q."/>
            <person name="Kim S."/>
        </authorList>
    </citation>
    <scope>NUCLEOTIDE SEQUENCE</scope>
    <source>
        <strain evidence="9">KCTC 32437</strain>
    </source>
</reference>
<evidence type="ECO:0000256" key="1">
    <source>
        <dbReference type="ARBA" id="ARBA00004417"/>
    </source>
</evidence>
<keyword evidence="4" id="KW-1003">Cell membrane</keyword>
<evidence type="ECO:0000256" key="2">
    <source>
        <dbReference type="ARBA" id="ARBA00005417"/>
    </source>
</evidence>
<dbReference type="PANTHER" id="PTHR43297:SF2">
    <property type="entry name" value="DIPEPTIDE TRANSPORT ATP-BINDING PROTEIN DPPD"/>
    <property type="match status" value="1"/>
</dbReference>
<keyword evidence="7" id="KW-0472">Membrane</keyword>
<dbReference type="GO" id="GO:0005524">
    <property type="term" value="F:ATP binding"/>
    <property type="evidence" value="ECO:0007669"/>
    <property type="project" value="UniProtKB-KW"/>
</dbReference>
<dbReference type="RefSeq" id="WP_189423144.1">
    <property type="nucleotide sequence ID" value="NZ_BMZE01000001.1"/>
</dbReference>
<dbReference type="SUPFAM" id="SSF52540">
    <property type="entry name" value="P-loop containing nucleoside triphosphate hydrolases"/>
    <property type="match status" value="2"/>
</dbReference>
<dbReference type="PROSITE" id="PS00211">
    <property type="entry name" value="ABC_TRANSPORTER_1"/>
    <property type="match status" value="2"/>
</dbReference>
<evidence type="ECO:0000313" key="9">
    <source>
        <dbReference type="EMBL" id="GHA13887.1"/>
    </source>
</evidence>
<dbReference type="InterPro" id="IPR027417">
    <property type="entry name" value="P-loop_NTPase"/>
</dbReference>
<evidence type="ECO:0000256" key="5">
    <source>
        <dbReference type="ARBA" id="ARBA00022741"/>
    </source>
</evidence>
<keyword evidence="5" id="KW-0547">Nucleotide-binding</keyword>